<dbReference type="Pfam" id="PF13439">
    <property type="entry name" value="Glyco_transf_4"/>
    <property type="match status" value="1"/>
</dbReference>
<evidence type="ECO:0000259" key="3">
    <source>
        <dbReference type="Pfam" id="PF00534"/>
    </source>
</evidence>
<feature type="non-terminal residue" evidence="5">
    <location>
        <position position="1"/>
    </location>
</feature>
<gene>
    <name evidence="5" type="ORF">A2159_03435</name>
</gene>
<evidence type="ECO:0000256" key="1">
    <source>
        <dbReference type="ARBA" id="ARBA00022679"/>
    </source>
</evidence>
<name>A0A1F7WYW4_9BACT</name>
<dbReference type="GO" id="GO:0016757">
    <property type="term" value="F:glycosyltransferase activity"/>
    <property type="evidence" value="ECO:0007669"/>
    <property type="project" value="InterPro"/>
</dbReference>
<dbReference type="EMBL" id="MGFP01000062">
    <property type="protein sequence ID" value="OGM08032.1"/>
    <property type="molecule type" value="Genomic_DNA"/>
</dbReference>
<keyword evidence="1" id="KW-0808">Transferase</keyword>
<evidence type="ECO:0000313" key="5">
    <source>
        <dbReference type="EMBL" id="OGM08032.1"/>
    </source>
</evidence>
<dbReference type="GO" id="GO:0009103">
    <property type="term" value="P:lipopolysaccharide biosynthetic process"/>
    <property type="evidence" value="ECO:0007669"/>
    <property type="project" value="TreeGrafter"/>
</dbReference>
<dbReference type="InterPro" id="IPR028098">
    <property type="entry name" value="Glyco_trans_4-like_N"/>
</dbReference>
<dbReference type="Gene3D" id="3.40.50.2000">
    <property type="entry name" value="Glycogen Phosphorylase B"/>
    <property type="match status" value="2"/>
</dbReference>
<evidence type="ECO:0000313" key="6">
    <source>
        <dbReference type="Proteomes" id="UP000179219"/>
    </source>
</evidence>
<dbReference type="Proteomes" id="UP000179219">
    <property type="component" value="Unassembled WGS sequence"/>
</dbReference>
<evidence type="ECO:0008006" key="7">
    <source>
        <dbReference type="Google" id="ProtNLM"/>
    </source>
</evidence>
<keyword evidence="2" id="KW-1133">Transmembrane helix</keyword>
<keyword evidence="2" id="KW-0812">Transmembrane</keyword>
<evidence type="ECO:0000256" key="2">
    <source>
        <dbReference type="SAM" id="Phobius"/>
    </source>
</evidence>
<organism evidence="5 6">
    <name type="scientific">Candidatus Woesebacteria bacterium RBG_13_34_9</name>
    <dbReference type="NCBI Taxonomy" id="1802477"/>
    <lineage>
        <taxon>Bacteria</taxon>
        <taxon>Candidatus Woeseibacteriota</taxon>
    </lineage>
</organism>
<dbReference type="SUPFAM" id="SSF53756">
    <property type="entry name" value="UDP-Glycosyltransferase/glycogen phosphorylase"/>
    <property type="match status" value="1"/>
</dbReference>
<feature type="domain" description="Glycosyltransferase subfamily 4-like N-terminal" evidence="4">
    <location>
        <begin position="44"/>
        <end position="204"/>
    </location>
</feature>
<keyword evidence="2" id="KW-0472">Membrane</keyword>
<dbReference type="PANTHER" id="PTHR46401">
    <property type="entry name" value="GLYCOSYLTRANSFERASE WBBK-RELATED"/>
    <property type="match status" value="1"/>
</dbReference>
<sequence length="405" mass="46072">AKPLVNNISDFIGVLRPFENKVLASGKLRILVFNWRDTKHVWAGGAEVYINEMAKRWVRGGNQVTIFCGNDEKNKRNEIVDGVKVIRRGGFYMVYFWAFFYYVFRFRGQFDVIVDCENGIPFFSPIYSALPKILLIHHVHQEVFRNHLMFPLSFIARKLEADLMPALYKNTPVVTVSESSRDDIVKRGWAKPEDVCVVNPGVDFTKFIKVKKTPNPSFVYLGRIKEYKNIDLLLYAFSRIRKDYPDAKLSIAGDGESLNSLKLLANDLKISNSVSFLHRVDDETRAYLLSQSWAAVQPSSYEGWGLTVLEANASGTCVIASDVKGLRDSVVDNQTGILFPMGNVEALISAMEKIINDKSLRIRLSENAYVWSARFNWDNSANIFENLFINILPQKQLIAEAYGNL</sequence>
<feature type="transmembrane region" description="Helical" evidence="2">
    <location>
        <begin position="85"/>
        <end position="104"/>
    </location>
</feature>
<dbReference type="CDD" id="cd03801">
    <property type="entry name" value="GT4_PimA-like"/>
    <property type="match status" value="1"/>
</dbReference>
<protein>
    <recommendedName>
        <fullName evidence="7">Glycosyl transferase family 1 domain-containing protein</fullName>
    </recommendedName>
</protein>
<dbReference type="PANTHER" id="PTHR46401:SF2">
    <property type="entry name" value="GLYCOSYLTRANSFERASE WBBK-RELATED"/>
    <property type="match status" value="1"/>
</dbReference>
<feature type="domain" description="Glycosyl transferase family 1" evidence="3">
    <location>
        <begin position="206"/>
        <end position="370"/>
    </location>
</feature>
<reference evidence="5 6" key="1">
    <citation type="journal article" date="2016" name="Nat. Commun.">
        <title>Thousands of microbial genomes shed light on interconnected biogeochemical processes in an aquifer system.</title>
        <authorList>
            <person name="Anantharaman K."/>
            <person name="Brown C.T."/>
            <person name="Hug L.A."/>
            <person name="Sharon I."/>
            <person name="Castelle C.J."/>
            <person name="Probst A.J."/>
            <person name="Thomas B.C."/>
            <person name="Singh A."/>
            <person name="Wilkins M.J."/>
            <person name="Karaoz U."/>
            <person name="Brodie E.L."/>
            <person name="Williams K.H."/>
            <person name="Hubbard S.S."/>
            <person name="Banfield J.F."/>
        </authorList>
    </citation>
    <scope>NUCLEOTIDE SEQUENCE [LARGE SCALE GENOMIC DNA]</scope>
</reference>
<proteinExistence type="predicted"/>
<dbReference type="AlphaFoldDB" id="A0A1F7WYW4"/>
<dbReference type="Pfam" id="PF00534">
    <property type="entry name" value="Glycos_transf_1"/>
    <property type="match status" value="1"/>
</dbReference>
<evidence type="ECO:0000259" key="4">
    <source>
        <dbReference type="Pfam" id="PF13439"/>
    </source>
</evidence>
<accession>A0A1F7WYW4</accession>
<dbReference type="InterPro" id="IPR001296">
    <property type="entry name" value="Glyco_trans_1"/>
</dbReference>
<comment type="caution">
    <text evidence="5">The sequence shown here is derived from an EMBL/GenBank/DDBJ whole genome shotgun (WGS) entry which is preliminary data.</text>
</comment>